<keyword evidence="4" id="KW-0812">Transmembrane</keyword>
<name>A0A3B0VLB9_9ZZZZ</name>
<evidence type="ECO:0000256" key="4">
    <source>
        <dbReference type="ARBA" id="ARBA00022692"/>
    </source>
</evidence>
<keyword evidence="6" id="KW-0998">Cell outer membrane</keyword>
<evidence type="ECO:0008006" key="8">
    <source>
        <dbReference type="Google" id="ProtNLM"/>
    </source>
</evidence>
<dbReference type="SUPFAM" id="SSF56954">
    <property type="entry name" value="Outer membrane efflux proteins (OEP)"/>
    <property type="match status" value="1"/>
</dbReference>
<evidence type="ECO:0000256" key="1">
    <source>
        <dbReference type="ARBA" id="ARBA00004442"/>
    </source>
</evidence>
<dbReference type="Gene3D" id="1.20.1600.10">
    <property type="entry name" value="Outer membrane efflux proteins (OEP)"/>
    <property type="match status" value="1"/>
</dbReference>
<dbReference type="InterPro" id="IPR051906">
    <property type="entry name" value="TolC-like"/>
</dbReference>
<evidence type="ECO:0000256" key="3">
    <source>
        <dbReference type="ARBA" id="ARBA00022452"/>
    </source>
</evidence>
<evidence type="ECO:0000256" key="5">
    <source>
        <dbReference type="ARBA" id="ARBA00023136"/>
    </source>
</evidence>
<reference evidence="7" key="1">
    <citation type="submission" date="2018-06" db="EMBL/GenBank/DDBJ databases">
        <authorList>
            <person name="Zhirakovskaya E."/>
        </authorList>
    </citation>
    <scope>NUCLEOTIDE SEQUENCE</scope>
</reference>
<dbReference type="Pfam" id="PF02321">
    <property type="entry name" value="OEP"/>
    <property type="match status" value="2"/>
</dbReference>
<evidence type="ECO:0000313" key="7">
    <source>
        <dbReference type="EMBL" id="VAW39842.1"/>
    </source>
</evidence>
<comment type="subcellular location">
    <subcellularLocation>
        <location evidence="1">Cell outer membrane</location>
    </subcellularLocation>
</comment>
<sequence>MRKMFRFHIPLRALIALGICLGLTSGCALTSSQHVLGDVPSNPSSIYVPHSPSHTIVVVAPPKPKSIQDRQVAFHEGQVLTLARCIEVAFARNPETRESWQRARAAAAGVGQARAAYLPAADFTAGASRAAPVSLDSQQGTGAANTFDAELGVRYLLFDGGARSAGLQGAEAELLGANFQHNMTLQNVALKVKEAYYQLLAARELERVAEETVRQTQYHVELARARHENGLVVRSDVLKAETEKANADLLMVRARSEVRIAQGRLANAMGLRPSTSFEVAKLAHNPEQRELANIKRLMADAAAGRPGLRAALALVASARANVEAEKTRYWPKITLNSDYGWRDRSFVPDRDEWSLGLGITWPLFDGFDREYAVRRAESDLAGSRAKYEKLLRGVELEVWTAYAQLIEADQAIEAAQALVTSADESAQVTEGEYKNGTATIIDVTDTQTARTTANVRLVQSRLDWYTALARLERAVGSILASDSDKQLAETDTIEKTPTK</sequence>
<dbReference type="PROSITE" id="PS51257">
    <property type="entry name" value="PROKAR_LIPOPROTEIN"/>
    <property type="match status" value="1"/>
</dbReference>
<dbReference type="InterPro" id="IPR028351">
    <property type="entry name" value="CyaE"/>
</dbReference>
<keyword evidence="5" id="KW-0472">Membrane</keyword>
<proteinExistence type="predicted"/>
<dbReference type="PIRSF" id="PIRSF001892">
    <property type="entry name" value="CyaE"/>
    <property type="match status" value="1"/>
</dbReference>
<dbReference type="GO" id="GO:0015562">
    <property type="term" value="F:efflux transmembrane transporter activity"/>
    <property type="evidence" value="ECO:0007669"/>
    <property type="project" value="InterPro"/>
</dbReference>
<accession>A0A3B0VLB9</accession>
<keyword evidence="3" id="KW-1134">Transmembrane beta strand</keyword>
<protein>
    <recommendedName>
        <fullName evidence="8">Protein CyaE</fullName>
    </recommendedName>
</protein>
<dbReference type="GO" id="GO:0009279">
    <property type="term" value="C:cell outer membrane"/>
    <property type="evidence" value="ECO:0007669"/>
    <property type="project" value="UniProtKB-SubCell"/>
</dbReference>
<dbReference type="EMBL" id="UOEX01000302">
    <property type="protein sequence ID" value="VAW39842.1"/>
    <property type="molecule type" value="Genomic_DNA"/>
</dbReference>
<evidence type="ECO:0000256" key="2">
    <source>
        <dbReference type="ARBA" id="ARBA00022448"/>
    </source>
</evidence>
<organism evidence="7">
    <name type="scientific">hydrothermal vent metagenome</name>
    <dbReference type="NCBI Taxonomy" id="652676"/>
    <lineage>
        <taxon>unclassified sequences</taxon>
        <taxon>metagenomes</taxon>
        <taxon>ecological metagenomes</taxon>
    </lineage>
</organism>
<dbReference type="PANTHER" id="PTHR30026">
    <property type="entry name" value="OUTER MEMBRANE PROTEIN TOLC"/>
    <property type="match status" value="1"/>
</dbReference>
<evidence type="ECO:0000256" key="6">
    <source>
        <dbReference type="ARBA" id="ARBA00023237"/>
    </source>
</evidence>
<dbReference type="InterPro" id="IPR003423">
    <property type="entry name" value="OMP_efflux"/>
</dbReference>
<dbReference type="AlphaFoldDB" id="A0A3B0VLB9"/>
<keyword evidence="2" id="KW-0813">Transport</keyword>
<gene>
    <name evidence="7" type="ORF">MNBD_DELTA03-494</name>
</gene>
<dbReference type="GO" id="GO:1990281">
    <property type="term" value="C:efflux pump complex"/>
    <property type="evidence" value="ECO:0007669"/>
    <property type="project" value="TreeGrafter"/>
</dbReference>
<dbReference type="GO" id="GO:0015288">
    <property type="term" value="F:porin activity"/>
    <property type="evidence" value="ECO:0007669"/>
    <property type="project" value="TreeGrafter"/>
</dbReference>
<dbReference type="PANTHER" id="PTHR30026:SF20">
    <property type="entry name" value="OUTER MEMBRANE PROTEIN TOLC"/>
    <property type="match status" value="1"/>
</dbReference>